<organism evidence="2 3">
    <name type="scientific">Ectocarpus siliculosus</name>
    <name type="common">Brown alga</name>
    <name type="synonym">Conferva siliculosa</name>
    <dbReference type="NCBI Taxonomy" id="2880"/>
    <lineage>
        <taxon>Eukaryota</taxon>
        <taxon>Sar</taxon>
        <taxon>Stramenopiles</taxon>
        <taxon>Ochrophyta</taxon>
        <taxon>PX clade</taxon>
        <taxon>Phaeophyceae</taxon>
        <taxon>Ectocarpales</taxon>
        <taxon>Ectocarpaceae</taxon>
        <taxon>Ectocarpus</taxon>
    </lineage>
</organism>
<name>D8LSE5_ECTSI</name>
<dbReference type="AlphaFoldDB" id="D8LSE5"/>
<dbReference type="OrthoDB" id="3261031at2759"/>
<gene>
    <name evidence="2" type="ORF">Esi_0072_0055</name>
</gene>
<sequence length="455" mass="46870">MNTPQVAKPESKRRNLGGTVARVAVQGHSYVESFRTKHLRTFNFVLNAVKYEQCSQHATEDTEAQILGALSYEAIPVVRDEEAARRLFEELVADPTKANLTYDTGSGELVDPSIPTSEAAGVSMVSRTSVPHFAELLRDQNVHTVVRITPMSTASECGHLVALGPDGFFLCTCLRQLVYGLLCPHAIKALWYQRASQFNGATISPRWRDSETPWTMAALAAKPAKLSTGAAGLTGPAGPTGQMPPVDTSPIVSSHSGPNLSAYAYANGVALGKELGGMFKEVPSVGDAGDPGRGGRGRGGKGSTGRGRAGEKGDPGSSSQGSGGGGNGGRRSGGRGGGTGHGRAGGGVNSAGFATGSPSGTTGVRRASHPPAGSDTTSAAPIGFQAAPVNGAHTSEGLALPFRALDNVDVSRRGGGQASPPFQTTAHLVQLGRLQPPPRKKQTGPSKRHKSSSAP</sequence>
<keyword evidence="3" id="KW-1185">Reference proteome</keyword>
<dbReference type="InParanoid" id="D8LSE5"/>
<evidence type="ECO:0008006" key="4">
    <source>
        <dbReference type="Google" id="ProtNLM"/>
    </source>
</evidence>
<evidence type="ECO:0000256" key="1">
    <source>
        <dbReference type="SAM" id="MobiDB-lite"/>
    </source>
</evidence>
<evidence type="ECO:0000313" key="3">
    <source>
        <dbReference type="Proteomes" id="UP000002630"/>
    </source>
</evidence>
<protein>
    <recommendedName>
        <fullName evidence="4">SWIM-type domain-containing protein</fullName>
    </recommendedName>
</protein>
<feature type="region of interest" description="Disordered" evidence="1">
    <location>
        <begin position="410"/>
        <end position="455"/>
    </location>
</feature>
<reference evidence="2 3" key="1">
    <citation type="journal article" date="2010" name="Nature">
        <title>The Ectocarpus genome and the independent evolution of multicellularity in brown algae.</title>
        <authorList>
            <person name="Cock J.M."/>
            <person name="Sterck L."/>
            <person name="Rouze P."/>
            <person name="Scornet D."/>
            <person name="Allen A.E."/>
            <person name="Amoutzias G."/>
            <person name="Anthouard V."/>
            <person name="Artiguenave F."/>
            <person name="Aury J.M."/>
            <person name="Badger J.H."/>
            <person name="Beszteri B."/>
            <person name="Billiau K."/>
            <person name="Bonnet E."/>
            <person name="Bothwell J.H."/>
            <person name="Bowler C."/>
            <person name="Boyen C."/>
            <person name="Brownlee C."/>
            <person name="Carrano C.J."/>
            <person name="Charrier B."/>
            <person name="Cho G.Y."/>
            <person name="Coelho S.M."/>
            <person name="Collen J."/>
            <person name="Corre E."/>
            <person name="Da Silva C."/>
            <person name="Delage L."/>
            <person name="Delaroque N."/>
            <person name="Dittami S.M."/>
            <person name="Doulbeau S."/>
            <person name="Elias M."/>
            <person name="Farnham G."/>
            <person name="Gachon C.M."/>
            <person name="Gschloessl B."/>
            <person name="Heesch S."/>
            <person name="Jabbari K."/>
            <person name="Jubin C."/>
            <person name="Kawai H."/>
            <person name="Kimura K."/>
            <person name="Kloareg B."/>
            <person name="Kupper F.C."/>
            <person name="Lang D."/>
            <person name="Le Bail A."/>
            <person name="Leblanc C."/>
            <person name="Lerouge P."/>
            <person name="Lohr M."/>
            <person name="Lopez P.J."/>
            <person name="Martens C."/>
            <person name="Maumus F."/>
            <person name="Michel G."/>
            <person name="Miranda-Saavedra D."/>
            <person name="Morales J."/>
            <person name="Moreau H."/>
            <person name="Motomura T."/>
            <person name="Nagasato C."/>
            <person name="Napoli C.A."/>
            <person name="Nelson D.R."/>
            <person name="Nyvall-Collen P."/>
            <person name="Peters A.F."/>
            <person name="Pommier C."/>
            <person name="Potin P."/>
            <person name="Poulain J."/>
            <person name="Quesneville H."/>
            <person name="Read B."/>
            <person name="Rensing S.A."/>
            <person name="Ritter A."/>
            <person name="Rousvoal S."/>
            <person name="Samanta M."/>
            <person name="Samson G."/>
            <person name="Schroeder D.C."/>
            <person name="Segurens B."/>
            <person name="Strittmatter M."/>
            <person name="Tonon T."/>
            <person name="Tregear J.W."/>
            <person name="Valentin K."/>
            <person name="von Dassow P."/>
            <person name="Yamagishi T."/>
            <person name="Van de Peer Y."/>
            <person name="Wincker P."/>
        </authorList>
    </citation>
    <scope>NUCLEOTIDE SEQUENCE [LARGE SCALE GENOMIC DNA]</scope>
    <source>
        <strain evidence="3">Ec32 / CCAP1310/4</strain>
    </source>
</reference>
<feature type="compositionally biased region" description="Gly residues" evidence="1">
    <location>
        <begin position="321"/>
        <end position="349"/>
    </location>
</feature>
<accession>D8LSE5</accession>
<dbReference type="Proteomes" id="UP000002630">
    <property type="component" value="Linkage Group LG11"/>
</dbReference>
<proteinExistence type="predicted"/>
<dbReference type="EMBL" id="FN648949">
    <property type="protein sequence ID" value="CBN75202.1"/>
    <property type="molecule type" value="Genomic_DNA"/>
</dbReference>
<feature type="compositionally biased region" description="Basic residues" evidence="1">
    <location>
        <begin position="438"/>
        <end position="455"/>
    </location>
</feature>
<feature type="region of interest" description="Disordered" evidence="1">
    <location>
        <begin position="282"/>
        <end position="389"/>
    </location>
</feature>
<evidence type="ECO:0000313" key="2">
    <source>
        <dbReference type="EMBL" id="CBN75202.1"/>
    </source>
</evidence>
<dbReference type="EMBL" id="FN649736">
    <property type="protein sequence ID" value="CBN75202.1"/>
    <property type="molecule type" value="Genomic_DNA"/>
</dbReference>